<name>A0A9D8KXM3_9GAMM</name>
<proteinExistence type="predicted"/>
<evidence type="ECO:0000313" key="1">
    <source>
        <dbReference type="EMBL" id="MBN8798204.1"/>
    </source>
</evidence>
<accession>A0A9D8KXM3</accession>
<evidence type="ECO:0000313" key="2">
    <source>
        <dbReference type="Proteomes" id="UP000664815"/>
    </source>
</evidence>
<dbReference type="Proteomes" id="UP000664815">
    <property type="component" value="Unassembled WGS sequence"/>
</dbReference>
<gene>
    <name evidence="1" type="ORF">J0H45_02425</name>
</gene>
<dbReference type="EMBL" id="JAFKMG010000260">
    <property type="protein sequence ID" value="MBN8798204.1"/>
    <property type="molecule type" value="Genomic_DNA"/>
</dbReference>
<reference evidence="1" key="1">
    <citation type="submission" date="2021-02" db="EMBL/GenBank/DDBJ databases">
        <title>Thiocyanate and organic carbon inputs drive convergent selection for specific autotrophic Afipia and Thiobacillus strains within complex microbiomes.</title>
        <authorList>
            <person name="Huddy R.J."/>
            <person name="Sachdeva R."/>
            <person name="Kadzinga F."/>
            <person name="Kantor R.S."/>
            <person name="Harrison S.T.L."/>
            <person name="Banfield J.F."/>
        </authorList>
    </citation>
    <scope>NUCLEOTIDE SEQUENCE</scope>
    <source>
        <strain evidence="1">SCN18_10_11_15_R1_P_69_7</strain>
    </source>
</reference>
<organism evidence="1 2">
    <name type="scientific">Stenotrophomonas nitritireducens</name>
    <dbReference type="NCBI Taxonomy" id="83617"/>
    <lineage>
        <taxon>Bacteria</taxon>
        <taxon>Pseudomonadati</taxon>
        <taxon>Pseudomonadota</taxon>
        <taxon>Gammaproteobacteria</taxon>
        <taxon>Lysobacterales</taxon>
        <taxon>Lysobacteraceae</taxon>
        <taxon>Stenotrophomonas</taxon>
    </lineage>
</organism>
<sequence length="82" mass="9545">DALLADPVYRGMMLYVHPKGVRPLGYHVARLLDRNPRTPYSIDLALHNLHTTLFRRWLQAQLRDCAARTAYIDQRGGTWNWA</sequence>
<comment type="caution">
    <text evidence="1">The sequence shown here is derived from an EMBL/GenBank/DDBJ whole genome shotgun (WGS) entry which is preliminary data.</text>
</comment>
<dbReference type="AlphaFoldDB" id="A0A9D8KXM3"/>
<protein>
    <submittedName>
        <fullName evidence="1">Uncharacterized protein</fullName>
    </submittedName>
</protein>
<feature type="non-terminal residue" evidence="1">
    <location>
        <position position="1"/>
    </location>
</feature>